<feature type="repeat" description="PPR" evidence="3">
    <location>
        <begin position="278"/>
        <end position="308"/>
    </location>
</feature>
<evidence type="ECO:0000313" key="5">
    <source>
        <dbReference type="Proteomes" id="UP001454036"/>
    </source>
</evidence>
<feature type="repeat" description="PPR" evidence="3">
    <location>
        <begin position="309"/>
        <end position="343"/>
    </location>
</feature>
<protein>
    <recommendedName>
        <fullName evidence="6">Pentatricopeptide repeat-containing protein</fullName>
    </recommendedName>
</protein>
<keyword evidence="1" id="KW-0677">Repeat</keyword>
<dbReference type="PROSITE" id="PS51375">
    <property type="entry name" value="PPR"/>
    <property type="match status" value="5"/>
</dbReference>
<dbReference type="SUPFAM" id="SSF48452">
    <property type="entry name" value="TPR-like"/>
    <property type="match status" value="1"/>
</dbReference>
<keyword evidence="5" id="KW-1185">Reference proteome</keyword>
<sequence>MPERNDVTWNTLISAYLDGHYTEYAINLFIEMQSLGVLLSPFSLSGALVACVQLEEDALGEQVHCLSLKLGLDCDVVVGTGLIDMYAKCGDVVASRRVFDQLRNKSVMCWSSMVSAYSRNDCLDEAMVMLRGMLRESNRPFNLTYNNLLSSCCCPVDLPICNEIHSLIIKEGFESDTYVVVTLLIAYSECFCSIEDFYKVCFSLTEWDQVAWNAVIAGFSNLGIGDEAVKCFSRMREAGISVDYFTFSSVITSLGTMLAIEEGTQIHGLIFKTGNDLNIYVLNSLVSMYARCDRIEEAKKVFFSMQKHDVISWNGLLSGCAYHGYTREVVEIFEKMRRSVVKPNPTTFLIVLSACSHGGLLDDGLRYFDLMVKDESLTRPKLEHYACVVDLYGRAGYLDIADSFINSMPIDPGPYVFKTLLSACQIHGNREIAERCARKLLELCPTDPASYVLLANVLSTEGNWHDAAEIRKVMMEKGATKQPGCSWI</sequence>
<dbReference type="Pfam" id="PF01535">
    <property type="entry name" value="PPR"/>
    <property type="match status" value="3"/>
</dbReference>
<evidence type="ECO:0000256" key="2">
    <source>
        <dbReference type="ARBA" id="ARBA00061659"/>
    </source>
</evidence>
<dbReference type="EMBL" id="BAABME010001635">
    <property type="protein sequence ID" value="GAA0150669.1"/>
    <property type="molecule type" value="Genomic_DNA"/>
</dbReference>
<evidence type="ECO:0000256" key="3">
    <source>
        <dbReference type="PROSITE-ProRule" id="PRU00708"/>
    </source>
</evidence>
<reference evidence="4 5" key="1">
    <citation type="submission" date="2024-01" db="EMBL/GenBank/DDBJ databases">
        <title>The complete chloroplast genome sequence of Lithospermum erythrorhizon: insights into the phylogenetic relationship among Boraginaceae species and the maternal lineages of purple gromwells.</title>
        <authorList>
            <person name="Okada T."/>
            <person name="Watanabe K."/>
        </authorList>
    </citation>
    <scope>NUCLEOTIDE SEQUENCE [LARGE SCALE GENOMIC DNA]</scope>
</reference>
<feature type="repeat" description="PPR" evidence="3">
    <location>
        <begin position="106"/>
        <end position="140"/>
    </location>
</feature>
<dbReference type="Pfam" id="PF13041">
    <property type="entry name" value="PPR_2"/>
    <property type="match status" value="2"/>
</dbReference>
<name>A0AAV3PG89_LITER</name>
<dbReference type="FunFam" id="1.25.40.10:FF:001093">
    <property type="entry name" value="Pentatricopeptide repeat-containing protein At2g34400"/>
    <property type="match status" value="1"/>
</dbReference>
<dbReference type="Proteomes" id="UP001454036">
    <property type="component" value="Unassembled WGS sequence"/>
</dbReference>
<accession>A0AAV3PG89</accession>
<dbReference type="PANTHER" id="PTHR47926">
    <property type="entry name" value="PENTATRICOPEPTIDE REPEAT-CONTAINING PROTEIN"/>
    <property type="match status" value="1"/>
</dbReference>
<dbReference type="Gene3D" id="1.25.40.10">
    <property type="entry name" value="Tetratricopeptide repeat domain"/>
    <property type="match status" value="4"/>
</dbReference>
<dbReference type="GO" id="GO:0005739">
    <property type="term" value="C:mitochondrion"/>
    <property type="evidence" value="ECO:0007669"/>
    <property type="project" value="UniProtKB-ARBA"/>
</dbReference>
<dbReference type="GO" id="GO:0003723">
    <property type="term" value="F:RNA binding"/>
    <property type="evidence" value="ECO:0007669"/>
    <property type="project" value="InterPro"/>
</dbReference>
<dbReference type="FunFam" id="1.25.40.10:FF:000205">
    <property type="entry name" value="Pentatricopeptide repeat-containing protein, mitochondrial"/>
    <property type="match status" value="1"/>
</dbReference>
<dbReference type="NCBIfam" id="TIGR00756">
    <property type="entry name" value="PPR"/>
    <property type="match status" value="5"/>
</dbReference>
<proteinExistence type="inferred from homology"/>
<dbReference type="AlphaFoldDB" id="A0AAV3PG89"/>
<comment type="similarity">
    <text evidence="2">Belongs to the PPR family. PCMP-E subfamily.</text>
</comment>
<organism evidence="4 5">
    <name type="scientific">Lithospermum erythrorhizon</name>
    <name type="common">Purple gromwell</name>
    <name type="synonym">Lithospermum officinale var. erythrorhizon</name>
    <dbReference type="NCBI Taxonomy" id="34254"/>
    <lineage>
        <taxon>Eukaryota</taxon>
        <taxon>Viridiplantae</taxon>
        <taxon>Streptophyta</taxon>
        <taxon>Embryophyta</taxon>
        <taxon>Tracheophyta</taxon>
        <taxon>Spermatophyta</taxon>
        <taxon>Magnoliopsida</taxon>
        <taxon>eudicotyledons</taxon>
        <taxon>Gunneridae</taxon>
        <taxon>Pentapetalae</taxon>
        <taxon>asterids</taxon>
        <taxon>lamiids</taxon>
        <taxon>Boraginales</taxon>
        <taxon>Boraginaceae</taxon>
        <taxon>Boraginoideae</taxon>
        <taxon>Lithospermeae</taxon>
        <taxon>Lithospermum</taxon>
    </lineage>
</organism>
<dbReference type="InterPro" id="IPR046848">
    <property type="entry name" value="E_motif"/>
</dbReference>
<feature type="repeat" description="PPR" evidence="3">
    <location>
        <begin position="208"/>
        <end position="242"/>
    </location>
</feature>
<dbReference type="InterPro" id="IPR011990">
    <property type="entry name" value="TPR-like_helical_dom_sf"/>
</dbReference>
<dbReference type="Pfam" id="PF20431">
    <property type="entry name" value="E_motif"/>
    <property type="match status" value="1"/>
</dbReference>
<feature type="repeat" description="PPR" evidence="3">
    <location>
        <begin position="5"/>
        <end position="39"/>
    </location>
</feature>
<evidence type="ECO:0000256" key="1">
    <source>
        <dbReference type="ARBA" id="ARBA00022737"/>
    </source>
</evidence>
<comment type="caution">
    <text evidence="4">The sequence shown here is derived from an EMBL/GenBank/DDBJ whole genome shotgun (WGS) entry which is preliminary data.</text>
</comment>
<evidence type="ECO:0008006" key="6">
    <source>
        <dbReference type="Google" id="ProtNLM"/>
    </source>
</evidence>
<dbReference type="InterPro" id="IPR002885">
    <property type="entry name" value="PPR_rpt"/>
</dbReference>
<dbReference type="GO" id="GO:0009451">
    <property type="term" value="P:RNA modification"/>
    <property type="evidence" value="ECO:0007669"/>
    <property type="project" value="InterPro"/>
</dbReference>
<gene>
    <name evidence="4" type="ORF">LIER_09554</name>
</gene>
<dbReference type="PANTHER" id="PTHR47926:SF342">
    <property type="entry name" value="TETRATRICOPEPTIDE-LIKE HELICAL DOMAIN-CONTAINING PROTEIN-RELATED"/>
    <property type="match status" value="1"/>
</dbReference>
<dbReference type="InterPro" id="IPR046960">
    <property type="entry name" value="PPR_At4g14850-like_plant"/>
</dbReference>
<evidence type="ECO:0000313" key="4">
    <source>
        <dbReference type="EMBL" id="GAA0150669.1"/>
    </source>
</evidence>